<sequence>MTLLHEAQNHSHSVNLQRGRCPPPAPIRNNILNALKIREIMPRWDFVESSILYSVGQFLCPLAVC</sequence>
<dbReference type="VEuPathDB" id="FungiDB:ASPFODRAFT_51068"/>
<reference evidence="3" key="1">
    <citation type="journal article" date="2017" name="Genome Biol.">
        <title>Comparative genomics reveals high biological diversity and specific adaptations in the industrially and medically important fungal genus Aspergillus.</title>
        <authorList>
            <person name="de Vries R.P."/>
            <person name="Riley R."/>
            <person name="Wiebenga A."/>
            <person name="Aguilar-Osorio G."/>
            <person name="Amillis S."/>
            <person name="Uchima C.A."/>
            <person name="Anderluh G."/>
            <person name="Asadollahi M."/>
            <person name="Askin M."/>
            <person name="Barry K."/>
            <person name="Battaglia E."/>
            <person name="Bayram O."/>
            <person name="Benocci T."/>
            <person name="Braus-Stromeyer S.A."/>
            <person name="Caldana C."/>
            <person name="Canovas D."/>
            <person name="Cerqueira G.C."/>
            <person name="Chen F."/>
            <person name="Chen W."/>
            <person name="Choi C."/>
            <person name="Clum A."/>
            <person name="Dos Santos R.A."/>
            <person name="Damasio A.R."/>
            <person name="Diallinas G."/>
            <person name="Emri T."/>
            <person name="Fekete E."/>
            <person name="Flipphi M."/>
            <person name="Freyberg S."/>
            <person name="Gallo A."/>
            <person name="Gournas C."/>
            <person name="Habgood R."/>
            <person name="Hainaut M."/>
            <person name="Harispe M.L."/>
            <person name="Henrissat B."/>
            <person name="Hilden K.S."/>
            <person name="Hope R."/>
            <person name="Hossain A."/>
            <person name="Karabika E."/>
            <person name="Karaffa L."/>
            <person name="Karanyi Z."/>
            <person name="Krasevec N."/>
            <person name="Kuo A."/>
            <person name="Kusch H."/>
            <person name="LaButti K."/>
            <person name="Lagendijk E.L."/>
            <person name="Lapidus A."/>
            <person name="Levasseur A."/>
            <person name="Lindquist E."/>
            <person name="Lipzen A."/>
            <person name="Logrieco A.F."/>
            <person name="MacCabe A."/>
            <person name="Maekelae M.R."/>
            <person name="Malavazi I."/>
            <person name="Melin P."/>
            <person name="Meyer V."/>
            <person name="Mielnichuk N."/>
            <person name="Miskei M."/>
            <person name="Molnar A.P."/>
            <person name="Mule G."/>
            <person name="Ngan C.Y."/>
            <person name="Orejas M."/>
            <person name="Orosz E."/>
            <person name="Ouedraogo J.P."/>
            <person name="Overkamp K.M."/>
            <person name="Park H.-S."/>
            <person name="Perrone G."/>
            <person name="Piumi F."/>
            <person name="Punt P.J."/>
            <person name="Ram A.F."/>
            <person name="Ramon A."/>
            <person name="Rauscher S."/>
            <person name="Record E."/>
            <person name="Riano-Pachon D.M."/>
            <person name="Robert V."/>
            <person name="Roehrig J."/>
            <person name="Ruller R."/>
            <person name="Salamov A."/>
            <person name="Salih N.S."/>
            <person name="Samson R.A."/>
            <person name="Sandor E."/>
            <person name="Sanguinetti M."/>
            <person name="Schuetze T."/>
            <person name="Sepcic K."/>
            <person name="Shelest E."/>
            <person name="Sherlock G."/>
            <person name="Sophianopoulou V."/>
            <person name="Squina F.M."/>
            <person name="Sun H."/>
            <person name="Susca A."/>
            <person name="Todd R.B."/>
            <person name="Tsang A."/>
            <person name="Unkles S.E."/>
            <person name="van de Wiele N."/>
            <person name="van Rossen-Uffink D."/>
            <person name="Oliveira J.V."/>
            <person name="Vesth T.C."/>
            <person name="Visser J."/>
            <person name="Yu J.-H."/>
            <person name="Zhou M."/>
            <person name="Andersen M.R."/>
            <person name="Archer D.B."/>
            <person name="Baker S.E."/>
            <person name="Benoit I."/>
            <person name="Brakhage A.A."/>
            <person name="Braus G.H."/>
            <person name="Fischer R."/>
            <person name="Frisvad J.C."/>
            <person name="Goldman G.H."/>
            <person name="Houbraken J."/>
            <person name="Oakley B."/>
            <person name="Pocsi I."/>
            <person name="Scazzocchio C."/>
            <person name="Seiboth B."/>
            <person name="vanKuyk P.A."/>
            <person name="Wortman J."/>
            <person name="Dyer P.S."/>
            <person name="Grigoriev I.V."/>
        </authorList>
    </citation>
    <scope>NUCLEOTIDE SEQUENCE [LARGE SCALE GENOMIC DNA]</scope>
    <source>
        <strain evidence="3">CBS 106.47</strain>
    </source>
</reference>
<proteinExistence type="predicted"/>
<accession>A0A1M3T651</accession>
<organism evidence="2 3">
    <name type="scientific">Aspergillus luchuensis (strain CBS 106.47)</name>
    <dbReference type="NCBI Taxonomy" id="1137211"/>
    <lineage>
        <taxon>Eukaryota</taxon>
        <taxon>Fungi</taxon>
        <taxon>Dikarya</taxon>
        <taxon>Ascomycota</taxon>
        <taxon>Pezizomycotina</taxon>
        <taxon>Eurotiomycetes</taxon>
        <taxon>Eurotiomycetidae</taxon>
        <taxon>Eurotiales</taxon>
        <taxon>Aspergillaceae</taxon>
        <taxon>Aspergillus</taxon>
        <taxon>Aspergillus subgen. Circumdati</taxon>
    </lineage>
</organism>
<evidence type="ECO:0000313" key="2">
    <source>
        <dbReference type="EMBL" id="OJZ82226.1"/>
    </source>
</evidence>
<dbReference type="Proteomes" id="UP000184063">
    <property type="component" value="Unassembled WGS sequence"/>
</dbReference>
<gene>
    <name evidence="2" type="ORF">ASPFODRAFT_51068</name>
</gene>
<protein>
    <submittedName>
        <fullName evidence="2">Uncharacterized protein</fullName>
    </submittedName>
</protein>
<dbReference type="AlphaFoldDB" id="A0A1M3T651"/>
<evidence type="ECO:0000256" key="1">
    <source>
        <dbReference type="SAM" id="MobiDB-lite"/>
    </source>
</evidence>
<evidence type="ECO:0000313" key="3">
    <source>
        <dbReference type="Proteomes" id="UP000184063"/>
    </source>
</evidence>
<feature type="region of interest" description="Disordered" evidence="1">
    <location>
        <begin position="1"/>
        <end position="21"/>
    </location>
</feature>
<dbReference type="EMBL" id="KV878248">
    <property type="protein sequence ID" value="OJZ82226.1"/>
    <property type="molecule type" value="Genomic_DNA"/>
</dbReference>
<name>A0A1M3T651_ASPLC</name>